<name>A0A6L2KSZ1_TANCI</name>
<dbReference type="InterPro" id="IPR043128">
    <property type="entry name" value="Rev_trsase/Diguanyl_cyclase"/>
</dbReference>
<protein>
    <submittedName>
        <fullName evidence="2">Reverse transcriptase</fullName>
    </submittedName>
</protein>
<dbReference type="AlphaFoldDB" id="A0A6L2KSZ1"/>
<dbReference type="Gene3D" id="3.10.10.10">
    <property type="entry name" value="HIV Type 1 Reverse Transcriptase, subunit A, domain 1"/>
    <property type="match status" value="1"/>
</dbReference>
<dbReference type="PANTHER" id="PTHR24559:SF450">
    <property type="entry name" value="RNA-DIRECTED DNA POLYMERASE HOMOLOG"/>
    <property type="match status" value="1"/>
</dbReference>
<keyword evidence="2" id="KW-0695">RNA-directed DNA polymerase</keyword>
<reference evidence="2" key="1">
    <citation type="journal article" date="2019" name="Sci. Rep.">
        <title>Draft genome of Tanacetum cinerariifolium, the natural source of mosquito coil.</title>
        <authorList>
            <person name="Yamashiro T."/>
            <person name="Shiraishi A."/>
            <person name="Satake H."/>
            <person name="Nakayama K."/>
        </authorList>
    </citation>
    <scope>NUCLEOTIDE SEQUENCE</scope>
</reference>
<gene>
    <name evidence="2" type="ORF">Tci_024566</name>
</gene>
<dbReference type="InterPro" id="IPR043502">
    <property type="entry name" value="DNA/RNA_pol_sf"/>
</dbReference>
<keyword evidence="2" id="KW-0808">Transferase</keyword>
<dbReference type="SUPFAM" id="SSF56672">
    <property type="entry name" value="DNA/RNA polymerases"/>
    <property type="match status" value="1"/>
</dbReference>
<dbReference type="GO" id="GO:0003964">
    <property type="term" value="F:RNA-directed DNA polymerase activity"/>
    <property type="evidence" value="ECO:0007669"/>
    <property type="project" value="UniProtKB-KW"/>
</dbReference>
<sequence length="173" mass="19604">MQGKQMSAKLFSMLVCVFPTFGVQVEFMSTGIDLALTNVHPCLSTLLQEYEEVFTVPKSLPPHRIHDHKIPLLDNTAPINIRPYRHPLSQKDAIEKIVKELLDSGVIRASHSPFSSPIVMVKKKDGSWRMCVDYRALNNKTMKDKLPIPVIKELIDELFGAQVFTKLDLRAGY</sequence>
<dbReference type="FunFam" id="3.10.10.10:FF:000002">
    <property type="entry name" value="Retrovirus-related Pol polyprotein from transposon 17.6-like protein"/>
    <property type="match status" value="1"/>
</dbReference>
<organism evidence="2">
    <name type="scientific">Tanacetum cinerariifolium</name>
    <name type="common">Dalmatian daisy</name>
    <name type="synonym">Chrysanthemum cinerariifolium</name>
    <dbReference type="NCBI Taxonomy" id="118510"/>
    <lineage>
        <taxon>Eukaryota</taxon>
        <taxon>Viridiplantae</taxon>
        <taxon>Streptophyta</taxon>
        <taxon>Embryophyta</taxon>
        <taxon>Tracheophyta</taxon>
        <taxon>Spermatophyta</taxon>
        <taxon>Magnoliopsida</taxon>
        <taxon>eudicotyledons</taxon>
        <taxon>Gunneridae</taxon>
        <taxon>Pentapetalae</taxon>
        <taxon>asterids</taxon>
        <taxon>campanulids</taxon>
        <taxon>Asterales</taxon>
        <taxon>Asteraceae</taxon>
        <taxon>Asteroideae</taxon>
        <taxon>Anthemideae</taxon>
        <taxon>Anthemidinae</taxon>
        <taxon>Tanacetum</taxon>
    </lineage>
</organism>
<feature type="chain" id="PRO_5026819830" evidence="1">
    <location>
        <begin position="23"/>
        <end position="173"/>
    </location>
</feature>
<proteinExistence type="predicted"/>
<accession>A0A6L2KSZ1</accession>
<dbReference type="InterPro" id="IPR053134">
    <property type="entry name" value="RNA-dir_DNA_polymerase"/>
</dbReference>
<evidence type="ECO:0000256" key="1">
    <source>
        <dbReference type="SAM" id="SignalP"/>
    </source>
</evidence>
<dbReference type="Gene3D" id="3.30.70.270">
    <property type="match status" value="1"/>
</dbReference>
<keyword evidence="2" id="KW-0548">Nucleotidyltransferase</keyword>
<dbReference type="EMBL" id="BKCJ010003037">
    <property type="protein sequence ID" value="GEU52588.1"/>
    <property type="molecule type" value="Genomic_DNA"/>
</dbReference>
<feature type="signal peptide" evidence="1">
    <location>
        <begin position="1"/>
        <end position="22"/>
    </location>
</feature>
<comment type="caution">
    <text evidence="2">The sequence shown here is derived from an EMBL/GenBank/DDBJ whole genome shotgun (WGS) entry which is preliminary data.</text>
</comment>
<dbReference type="PANTHER" id="PTHR24559">
    <property type="entry name" value="TRANSPOSON TY3-I GAG-POL POLYPROTEIN"/>
    <property type="match status" value="1"/>
</dbReference>
<keyword evidence="1" id="KW-0732">Signal</keyword>
<evidence type="ECO:0000313" key="2">
    <source>
        <dbReference type="EMBL" id="GEU52588.1"/>
    </source>
</evidence>
<dbReference type="CDD" id="cd01647">
    <property type="entry name" value="RT_LTR"/>
    <property type="match status" value="1"/>
</dbReference>